<proteinExistence type="inferred from homology"/>
<dbReference type="InterPro" id="IPR002347">
    <property type="entry name" value="SDR_fam"/>
</dbReference>
<name>A0A034WE59_BACDO</name>
<evidence type="ECO:0000256" key="4">
    <source>
        <dbReference type="ARBA" id="ARBA00022857"/>
    </source>
</evidence>
<keyword evidence="5 13" id="KW-1133">Transmembrane helix</keyword>
<evidence type="ECO:0000256" key="5">
    <source>
        <dbReference type="ARBA" id="ARBA00022989"/>
    </source>
</evidence>
<dbReference type="SUPFAM" id="SSF51735">
    <property type="entry name" value="NAD(P)-binding Rossmann-fold domains"/>
    <property type="match status" value="1"/>
</dbReference>
<protein>
    <recommendedName>
        <fullName evidence="10">Short-chain dehydrogenase/reductase 3</fullName>
    </recommendedName>
    <alternativeName>
        <fullName evidence="11">Retinal short-chain dehydrogenase/reductase 1</fullName>
    </alternativeName>
</protein>
<dbReference type="EMBL" id="GAKP01006355">
    <property type="protein sequence ID" value="JAC52597.1"/>
    <property type="molecule type" value="Transcribed_RNA"/>
</dbReference>
<accession>A0A034WE59</accession>
<keyword evidence="7" id="KW-0443">Lipid metabolism</keyword>
<comment type="function">
    <text evidence="9">Catalyzes the reduction of all-trans-retinal to all-trans-retinol in the presence of NADPH.</text>
</comment>
<evidence type="ECO:0000256" key="9">
    <source>
        <dbReference type="ARBA" id="ARBA00059620"/>
    </source>
</evidence>
<evidence type="ECO:0000313" key="14">
    <source>
        <dbReference type="EMBL" id="JAC52597.1"/>
    </source>
</evidence>
<comment type="similarity">
    <text evidence="2 12">Belongs to the short-chain dehydrogenases/reductases (SDR) family.</text>
</comment>
<dbReference type="FunFam" id="3.40.50.720:FF:000131">
    <property type="entry name" value="Short-chain dehydrogenase/reductase 3"/>
    <property type="match status" value="1"/>
</dbReference>
<evidence type="ECO:0000256" key="12">
    <source>
        <dbReference type="RuleBase" id="RU000363"/>
    </source>
</evidence>
<gene>
    <name evidence="14" type="primary">DHB13</name>
</gene>
<organism evidence="14">
    <name type="scientific">Bactrocera dorsalis</name>
    <name type="common">Oriental fruit fly</name>
    <name type="synonym">Dacus dorsalis</name>
    <dbReference type="NCBI Taxonomy" id="27457"/>
    <lineage>
        <taxon>Eukaryota</taxon>
        <taxon>Metazoa</taxon>
        <taxon>Ecdysozoa</taxon>
        <taxon>Arthropoda</taxon>
        <taxon>Hexapoda</taxon>
        <taxon>Insecta</taxon>
        <taxon>Pterygota</taxon>
        <taxon>Neoptera</taxon>
        <taxon>Endopterygota</taxon>
        <taxon>Diptera</taxon>
        <taxon>Brachycera</taxon>
        <taxon>Muscomorpha</taxon>
        <taxon>Tephritoidea</taxon>
        <taxon>Tephritidae</taxon>
        <taxon>Bactrocera</taxon>
        <taxon>Bactrocera</taxon>
    </lineage>
</organism>
<sequence>MASEAFKKIRAWLGVALLTLFMPTILFISVLIYLYDNYVRRKVCKDIAGEVAVVTGAAGGLGKCIAVELAAKGCHVAICDINFDLAVTTAKEIADKYGVKAKGYKVDVTKYDEIVELNEQLTNDIGTATILVNNAGLLLHSDQLNPTVQEIEAMVKVNYLSHFWTNRVFLENMKQARRGHIVAISSIAGLLTLPQSEPYCSAKTAVRTLMRCLRAELRLSHITGIHTTTVFPSFLKTHARVKKFVQDSGYADMYPMIGGEEVAQRIVRGMQRGEVEIALPGFFMILYRFITVLPARVQDWLIFNPSIVNFNSKRAMASLKEQ</sequence>
<dbReference type="GO" id="GO:0016020">
    <property type="term" value="C:membrane"/>
    <property type="evidence" value="ECO:0007669"/>
    <property type="project" value="UniProtKB-SubCell"/>
</dbReference>
<dbReference type="GO" id="GO:0052650">
    <property type="term" value="F:all-trans-retinol dehydrogenase (NADP+) activity"/>
    <property type="evidence" value="ECO:0007669"/>
    <property type="project" value="UniProtKB-ARBA"/>
</dbReference>
<evidence type="ECO:0000256" key="7">
    <source>
        <dbReference type="ARBA" id="ARBA00023098"/>
    </source>
</evidence>
<dbReference type="PRINTS" id="PR00080">
    <property type="entry name" value="SDRFAMILY"/>
</dbReference>
<evidence type="ECO:0000256" key="3">
    <source>
        <dbReference type="ARBA" id="ARBA00022692"/>
    </source>
</evidence>
<evidence type="ECO:0000256" key="6">
    <source>
        <dbReference type="ARBA" id="ARBA00023002"/>
    </source>
</evidence>
<dbReference type="Gene3D" id="3.40.50.720">
    <property type="entry name" value="NAD(P)-binding Rossmann-like Domain"/>
    <property type="match status" value="1"/>
</dbReference>
<dbReference type="InterPro" id="IPR020904">
    <property type="entry name" value="Sc_DH/Rdtase_CS"/>
</dbReference>
<evidence type="ECO:0000256" key="11">
    <source>
        <dbReference type="ARBA" id="ARBA00082544"/>
    </source>
</evidence>
<dbReference type="Pfam" id="PF00106">
    <property type="entry name" value="adh_short"/>
    <property type="match status" value="1"/>
</dbReference>
<keyword evidence="8 13" id="KW-0472">Membrane</keyword>
<dbReference type="InterPro" id="IPR036291">
    <property type="entry name" value="NAD(P)-bd_dom_sf"/>
</dbReference>
<evidence type="ECO:0000256" key="10">
    <source>
        <dbReference type="ARBA" id="ARBA00068717"/>
    </source>
</evidence>
<comment type="subcellular location">
    <subcellularLocation>
        <location evidence="1">Membrane</location>
        <topology evidence="1">Multi-pass membrane protein</topology>
    </subcellularLocation>
</comment>
<dbReference type="OrthoDB" id="6251714at2759"/>
<evidence type="ECO:0000256" key="1">
    <source>
        <dbReference type="ARBA" id="ARBA00004141"/>
    </source>
</evidence>
<feature type="transmembrane region" description="Helical" evidence="13">
    <location>
        <begin position="12"/>
        <end position="35"/>
    </location>
</feature>
<dbReference type="PANTHER" id="PTHR24322:SF748">
    <property type="entry name" value="FI23927P1-RELATED"/>
    <property type="match status" value="1"/>
</dbReference>
<dbReference type="AlphaFoldDB" id="A0A034WE59"/>
<dbReference type="PANTHER" id="PTHR24322">
    <property type="entry name" value="PKSB"/>
    <property type="match status" value="1"/>
</dbReference>
<keyword evidence="4" id="KW-0521">NADP</keyword>
<dbReference type="GO" id="GO:0005811">
    <property type="term" value="C:lipid droplet"/>
    <property type="evidence" value="ECO:0007669"/>
    <property type="project" value="TreeGrafter"/>
</dbReference>
<evidence type="ECO:0000256" key="13">
    <source>
        <dbReference type="SAM" id="Phobius"/>
    </source>
</evidence>
<keyword evidence="3 13" id="KW-0812">Transmembrane</keyword>
<dbReference type="PROSITE" id="PS00061">
    <property type="entry name" value="ADH_SHORT"/>
    <property type="match status" value="1"/>
</dbReference>
<reference evidence="14" key="1">
    <citation type="journal article" date="2014" name="BMC Genomics">
        <title>Characterizing the developmental transcriptome of the oriental fruit fly, Bactrocera dorsalis (Diptera: Tephritidae) through comparative genomic analysis with Drosophila melanogaster utilizing modENCODE datasets.</title>
        <authorList>
            <person name="Geib S.M."/>
            <person name="Calla B."/>
            <person name="Hall B."/>
            <person name="Hou S."/>
            <person name="Manoukis N.C."/>
        </authorList>
    </citation>
    <scope>NUCLEOTIDE SEQUENCE</scope>
    <source>
        <strain evidence="14">Punador</strain>
    </source>
</reference>
<evidence type="ECO:0000256" key="2">
    <source>
        <dbReference type="ARBA" id="ARBA00006484"/>
    </source>
</evidence>
<evidence type="ECO:0000256" key="8">
    <source>
        <dbReference type="ARBA" id="ARBA00023136"/>
    </source>
</evidence>
<keyword evidence="6" id="KW-0560">Oxidoreductase</keyword>
<dbReference type="PRINTS" id="PR00081">
    <property type="entry name" value="GDHRDH"/>
</dbReference>